<sequence>MSMDEGTGTNDDETSTTHKSLSIGPNDHTHEAIDLSSDDDETSSQHALQHESSDDDLYPDTHTPIGLKTMPVEGNISHHDIVDQMNMDFSERVRSWTWHEN</sequence>
<evidence type="ECO:0000313" key="3">
    <source>
        <dbReference type="Proteomes" id="UP001149079"/>
    </source>
</evidence>
<dbReference type="AlphaFoldDB" id="A0A9W9GVY6"/>
<dbReference type="Proteomes" id="UP001149079">
    <property type="component" value="Unassembled WGS sequence"/>
</dbReference>
<dbReference type="EMBL" id="JAPQKL010000005">
    <property type="protein sequence ID" value="KAJ5131055.1"/>
    <property type="molecule type" value="Genomic_DNA"/>
</dbReference>
<dbReference type="OrthoDB" id="5397734at2759"/>
<dbReference type="RefSeq" id="XP_056521434.1">
    <property type="nucleotide sequence ID" value="XM_056667838.1"/>
</dbReference>
<keyword evidence="3" id="KW-1185">Reference proteome</keyword>
<comment type="caution">
    <text evidence="2">The sequence shown here is derived from an EMBL/GenBank/DDBJ whole genome shotgun (WGS) entry which is preliminary data.</text>
</comment>
<accession>A0A9W9GVY6</accession>
<name>A0A9W9GVY6_9EURO</name>
<evidence type="ECO:0000256" key="1">
    <source>
        <dbReference type="SAM" id="MobiDB-lite"/>
    </source>
</evidence>
<protein>
    <submittedName>
        <fullName evidence="2">Uncharacterized protein</fullName>
    </submittedName>
</protein>
<evidence type="ECO:0000313" key="2">
    <source>
        <dbReference type="EMBL" id="KAJ5131055.1"/>
    </source>
</evidence>
<gene>
    <name evidence="2" type="ORF">N7515_007094</name>
</gene>
<proteinExistence type="predicted"/>
<reference evidence="2" key="1">
    <citation type="submission" date="2022-11" db="EMBL/GenBank/DDBJ databases">
        <authorList>
            <person name="Petersen C."/>
        </authorList>
    </citation>
    <scope>NUCLEOTIDE SEQUENCE</scope>
    <source>
        <strain evidence="2">IBT 22155</strain>
    </source>
</reference>
<organism evidence="2 3">
    <name type="scientific">Penicillium bovifimosum</name>
    <dbReference type="NCBI Taxonomy" id="126998"/>
    <lineage>
        <taxon>Eukaryota</taxon>
        <taxon>Fungi</taxon>
        <taxon>Dikarya</taxon>
        <taxon>Ascomycota</taxon>
        <taxon>Pezizomycotina</taxon>
        <taxon>Eurotiomycetes</taxon>
        <taxon>Eurotiomycetidae</taxon>
        <taxon>Eurotiales</taxon>
        <taxon>Aspergillaceae</taxon>
        <taxon>Penicillium</taxon>
    </lineage>
</organism>
<reference evidence="2" key="2">
    <citation type="journal article" date="2023" name="IMA Fungus">
        <title>Comparative genomic study of the Penicillium genus elucidates a diverse pangenome and 15 lateral gene transfer events.</title>
        <authorList>
            <person name="Petersen C."/>
            <person name="Sorensen T."/>
            <person name="Nielsen M.R."/>
            <person name="Sondergaard T.E."/>
            <person name="Sorensen J.L."/>
            <person name="Fitzpatrick D.A."/>
            <person name="Frisvad J.C."/>
            <person name="Nielsen K.L."/>
        </authorList>
    </citation>
    <scope>NUCLEOTIDE SEQUENCE</scope>
    <source>
        <strain evidence="2">IBT 22155</strain>
    </source>
</reference>
<feature type="region of interest" description="Disordered" evidence="1">
    <location>
        <begin position="1"/>
        <end position="70"/>
    </location>
</feature>
<dbReference type="GeneID" id="81407008"/>